<organism evidence="1 2">
    <name type="scientific">Perkinsus olseni</name>
    <name type="common">Perkinsus atlanticus</name>
    <dbReference type="NCBI Taxonomy" id="32597"/>
    <lineage>
        <taxon>Eukaryota</taxon>
        <taxon>Sar</taxon>
        <taxon>Alveolata</taxon>
        <taxon>Perkinsozoa</taxon>
        <taxon>Perkinsea</taxon>
        <taxon>Perkinsida</taxon>
        <taxon>Perkinsidae</taxon>
        <taxon>Perkinsus</taxon>
    </lineage>
</organism>
<proteinExistence type="predicted"/>
<gene>
    <name evidence="1" type="ORF">FOZ60_003839</name>
</gene>
<dbReference type="AlphaFoldDB" id="A0A7J6NVD8"/>
<sequence length="357" mass="40599">MSPYNLYALPGRACLDRSNAAFVTMLMGGPYHDQLLVLSQMVISPRFVAAILFVLVPRNDGTMVSFSSQEWVLPVDDICNMFSRGVNKFYLEGATLLFNGSIYSEVKDVTKVNEIADCARKYGTSMSLLLWTDDYPFDECSPGKLNFTAFERELQSYVTQYNVDEVTFWIWAGKCEQFSWKISWKVSRIIRRSLKTRSGKPVGASLGFSAEPLDSPLWKYIEKASVGRYFDTISVQFGYPGLFDRRTIDVAFARDVVHRLLNYGVPAKQIELSVDTDGFQESTLQPMAYSALIEEGAPRFSNGFFEDYIYQSQKQVYEKTNIIKEKGLRGFSLRSIIWDTPVDSCSSLLYAALYYRG</sequence>
<dbReference type="Proteomes" id="UP000541610">
    <property type="component" value="Unassembled WGS sequence"/>
</dbReference>
<dbReference type="InterPro" id="IPR017853">
    <property type="entry name" value="GH"/>
</dbReference>
<evidence type="ECO:0000313" key="2">
    <source>
        <dbReference type="Proteomes" id="UP000541610"/>
    </source>
</evidence>
<protein>
    <submittedName>
        <fullName evidence="1">Uncharacterized protein</fullName>
    </submittedName>
</protein>
<comment type="caution">
    <text evidence="1">The sequence shown here is derived from an EMBL/GenBank/DDBJ whole genome shotgun (WGS) entry which is preliminary data.</text>
</comment>
<name>A0A7J6NVD8_PEROL</name>
<dbReference type="SUPFAM" id="SSF51445">
    <property type="entry name" value="(Trans)glycosidases"/>
    <property type="match status" value="1"/>
</dbReference>
<reference evidence="1 2" key="1">
    <citation type="submission" date="2020-04" db="EMBL/GenBank/DDBJ databases">
        <title>Perkinsus olseni comparative genomics.</title>
        <authorList>
            <person name="Bogema D.R."/>
        </authorList>
    </citation>
    <scope>NUCLEOTIDE SEQUENCE [LARGE SCALE GENOMIC DNA]</scope>
    <source>
        <strain evidence="1">00978-12</strain>
    </source>
</reference>
<evidence type="ECO:0000313" key="1">
    <source>
        <dbReference type="EMBL" id="KAF4687517.1"/>
    </source>
</evidence>
<accession>A0A7J6NVD8</accession>
<dbReference type="EMBL" id="JABANP010000183">
    <property type="protein sequence ID" value="KAF4687517.1"/>
    <property type="molecule type" value="Genomic_DNA"/>
</dbReference>